<evidence type="ECO:0000256" key="1">
    <source>
        <dbReference type="ARBA" id="ARBA00000448"/>
    </source>
</evidence>
<evidence type="ECO:0000256" key="7">
    <source>
        <dbReference type="SAM" id="SignalP"/>
    </source>
</evidence>
<accession>A0ABV0G2R9</accession>
<dbReference type="InterPro" id="IPR002772">
    <property type="entry name" value="Glyco_hydro_3_C"/>
</dbReference>
<dbReference type="NCBIfam" id="NF011678">
    <property type="entry name" value="PRK15098.1"/>
    <property type="match status" value="1"/>
</dbReference>
<dbReference type="InterPro" id="IPR036881">
    <property type="entry name" value="Glyco_hydro_3_C_sf"/>
</dbReference>
<dbReference type="InterPro" id="IPR013783">
    <property type="entry name" value="Ig-like_fold"/>
</dbReference>
<dbReference type="Gene3D" id="3.40.50.1700">
    <property type="entry name" value="Glycoside hydrolase family 3 C-terminal domain"/>
    <property type="match status" value="1"/>
</dbReference>
<dbReference type="GO" id="GO:0008422">
    <property type="term" value="F:beta-glucosidase activity"/>
    <property type="evidence" value="ECO:0007669"/>
    <property type="project" value="UniProtKB-EC"/>
</dbReference>
<dbReference type="EMBL" id="JBDPZD010000002">
    <property type="protein sequence ID" value="MEO3691995.1"/>
    <property type="molecule type" value="Genomic_DNA"/>
</dbReference>
<protein>
    <recommendedName>
        <fullName evidence="3">beta-glucosidase</fullName>
        <ecNumber evidence="3">3.2.1.21</ecNumber>
    </recommendedName>
</protein>
<evidence type="ECO:0000256" key="3">
    <source>
        <dbReference type="ARBA" id="ARBA00012744"/>
    </source>
</evidence>
<dbReference type="PRINTS" id="PR00133">
    <property type="entry name" value="GLHYDRLASE3"/>
</dbReference>
<dbReference type="Proteomes" id="UP001495147">
    <property type="component" value="Unassembled WGS sequence"/>
</dbReference>
<evidence type="ECO:0000256" key="6">
    <source>
        <dbReference type="ARBA" id="ARBA00023295"/>
    </source>
</evidence>
<dbReference type="SUPFAM" id="SSF51445">
    <property type="entry name" value="(Trans)glycosidases"/>
    <property type="match status" value="1"/>
</dbReference>
<keyword evidence="6 9" id="KW-0326">Glycosidase</keyword>
<dbReference type="RefSeq" id="WP_347704801.1">
    <property type="nucleotide sequence ID" value="NZ_JBDPZD010000002.1"/>
</dbReference>
<dbReference type="EC" id="3.2.1.21" evidence="3"/>
<keyword evidence="10" id="KW-1185">Reference proteome</keyword>
<gene>
    <name evidence="9" type="primary">bglX</name>
    <name evidence="9" type="ORF">ABDJ85_10980</name>
</gene>
<feature type="domain" description="Fibronectin type III-like" evidence="8">
    <location>
        <begin position="678"/>
        <end position="748"/>
    </location>
</feature>
<evidence type="ECO:0000256" key="2">
    <source>
        <dbReference type="ARBA" id="ARBA00005336"/>
    </source>
</evidence>
<dbReference type="Gene3D" id="3.20.20.300">
    <property type="entry name" value="Glycoside hydrolase, family 3, N-terminal domain"/>
    <property type="match status" value="1"/>
</dbReference>
<comment type="catalytic activity">
    <reaction evidence="1">
        <text>Hydrolysis of terminal, non-reducing beta-D-glucosyl residues with release of beta-D-glucose.</text>
        <dbReference type="EC" id="3.2.1.21"/>
    </reaction>
</comment>
<evidence type="ECO:0000313" key="9">
    <source>
        <dbReference type="EMBL" id="MEO3691995.1"/>
    </source>
</evidence>
<proteinExistence type="inferred from homology"/>
<feature type="chain" id="PRO_5045649588" description="beta-glucosidase" evidence="7">
    <location>
        <begin position="26"/>
        <end position="766"/>
    </location>
</feature>
<reference evidence="9 10" key="1">
    <citation type="submission" date="2024-05" db="EMBL/GenBank/DDBJ databases">
        <title>Roseateles sp. DJS-2-20 16S ribosomal RNA gene Genome sequencing and assembly.</title>
        <authorList>
            <person name="Woo H."/>
        </authorList>
    </citation>
    <scope>NUCLEOTIDE SEQUENCE [LARGE SCALE GENOMIC DNA]</scope>
    <source>
        <strain evidence="9 10">DJS-2-20</strain>
    </source>
</reference>
<dbReference type="InterPro" id="IPR026891">
    <property type="entry name" value="Fn3-like"/>
</dbReference>
<keyword evidence="4 7" id="KW-0732">Signal</keyword>
<evidence type="ECO:0000256" key="5">
    <source>
        <dbReference type="ARBA" id="ARBA00022801"/>
    </source>
</evidence>
<evidence type="ECO:0000259" key="8">
    <source>
        <dbReference type="SMART" id="SM01217"/>
    </source>
</evidence>
<dbReference type="Pfam" id="PF14310">
    <property type="entry name" value="Fn3-like"/>
    <property type="match status" value="1"/>
</dbReference>
<dbReference type="InterPro" id="IPR017853">
    <property type="entry name" value="GH"/>
</dbReference>
<dbReference type="SUPFAM" id="SSF52279">
    <property type="entry name" value="Beta-D-glucan exohydrolase, C-terminal domain"/>
    <property type="match status" value="1"/>
</dbReference>
<dbReference type="SMART" id="SM01217">
    <property type="entry name" value="Fn3_like"/>
    <property type="match status" value="1"/>
</dbReference>
<evidence type="ECO:0000313" key="10">
    <source>
        <dbReference type="Proteomes" id="UP001495147"/>
    </source>
</evidence>
<dbReference type="InterPro" id="IPR036962">
    <property type="entry name" value="Glyco_hydro_3_N_sf"/>
</dbReference>
<dbReference type="Pfam" id="PF01915">
    <property type="entry name" value="Glyco_hydro_3_C"/>
    <property type="match status" value="1"/>
</dbReference>
<dbReference type="PANTHER" id="PTHR30620:SF16">
    <property type="entry name" value="LYSOSOMAL BETA GLUCOSIDASE"/>
    <property type="match status" value="1"/>
</dbReference>
<evidence type="ECO:0000256" key="4">
    <source>
        <dbReference type="ARBA" id="ARBA00022729"/>
    </source>
</evidence>
<comment type="caution">
    <text evidence="9">The sequence shown here is derived from an EMBL/GenBank/DDBJ whole genome shotgun (WGS) entry which is preliminary data.</text>
</comment>
<organism evidence="9 10">
    <name type="scientific">Roseateles paludis</name>
    <dbReference type="NCBI Taxonomy" id="3145238"/>
    <lineage>
        <taxon>Bacteria</taxon>
        <taxon>Pseudomonadati</taxon>
        <taxon>Pseudomonadota</taxon>
        <taxon>Betaproteobacteria</taxon>
        <taxon>Burkholderiales</taxon>
        <taxon>Sphaerotilaceae</taxon>
        <taxon>Roseateles</taxon>
    </lineage>
</organism>
<dbReference type="PANTHER" id="PTHR30620">
    <property type="entry name" value="PERIPLASMIC BETA-GLUCOSIDASE-RELATED"/>
    <property type="match status" value="1"/>
</dbReference>
<name>A0ABV0G2R9_9BURK</name>
<dbReference type="Gene3D" id="2.60.40.10">
    <property type="entry name" value="Immunoglobulins"/>
    <property type="match status" value="1"/>
</dbReference>
<sequence>MSTLALKSRATRWARPLLFSLTALAAAAQCHAQLSDDAVRARVDALMARMTLEEKAGQITQHFVFQDVPNEEARAAKEVAAARGGSVLLLKTAADINRFQKMALQTRLGIPLLVGFDVIHGFHTVMPVPLALAASWDPSVAQEAQAVAAREARAVGIHWTFAPNVDIGRDARWGRTVEGAGEDPTLGSAMAVAQVKGFQGAFIGAPGHVIAGPKHFAGYGASLGGRDYDEVDLSDSQLWNVYLKPFKAAVDAGAGNIMSAYMGLNGVPASGNHWLLTEVLRKSWGFKGFVVTDAGAAFDLTTHGYTRDRAEAGKQALMAGVDMEMTKPFDSQVFGHLPDLVAKGEVPVARLDEAVRRVLEAKVRMGVFEKPLVDEAEAAKVLADPAHRDVARRAAERSFVLLRNDKQLLPLKGSSLKSVAVIGPLADAARDTAGPWIFAQNDAETVTVLAGLKAKLGAKVKLSYSPGVSMPKRANKSIFPEPLPVTVDDGKEIARAVQLAKQSDVAVLVLGEAQIMSGENASRSSFDLPGRQQELLAAVMATGKPVVALLMSARPLDLKGVQPQALMQIWYPGTQGGAAVANVLTGEVSPGGKLPFTWPRNIGQVPLNYAQLQSHFTHAITERYWNEPNTPLYPFGFGLSYSSFAIENLALSQPVLKAGETLKLSATLRNTGARKADEVVQLYVRQKAGSAARPVRELKAFSRVTLDAGASQTVQFELPASELQYWSAAVRRFVLETGDFDVFIGNDATAKLQGKFQLQADAIARP</sequence>
<comment type="similarity">
    <text evidence="2">Belongs to the glycosyl hydrolase 3 family.</text>
</comment>
<keyword evidence="5 9" id="KW-0378">Hydrolase</keyword>
<dbReference type="InterPro" id="IPR051915">
    <property type="entry name" value="Cellulose_Degrad_GH3"/>
</dbReference>
<feature type="signal peptide" evidence="7">
    <location>
        <begin position="1"/>
        <end position="25"/>
    </location>
</feature>
<dbReference type="InterPro" id="IPR001764">
    <property type="entry name" value="Glyco_hydro_3_N"/>
</dbReference>
<dbReference type="Pfam" id="PF00933">
    <property type="entry name" value="Glyco_hydro_3"/>
    <property type="match status" value="1"/>
</dbReference>